<feature type="compositionally biased region" description="Acidic residues" evidence="1">
    <location>
        <begin position="132"/>
        <end position="159"/>
    </location>
</feature>
<reference evidence="2 3" key="1">
    <citation type="journal article" date="2007" name="Nature">
        <title>Evolution of genes and genomes on the Drosophila phylogeny.</title>
        <authorList>
            <consortium name="Drosophila 12 Genomes Consortium"/>
            <person name="Clark A.G."/>
            <person name="Eisen M.B."/>
            <person name="Smith D.R."/>
            <person name="Bergman C.M."/>
            <person name="Oliver B."/>
            <person name="Markow T.A."/>
            <person name="Kaufman T.C."/>
            <person name="Kellis M."/>
            <person name="Gelbart W."/>
            <person name="Iyer V.N."/>
            <person name="Pollard D.A."/>
            <person name="Sackton T.B."/>
            <person name="Larracuente A.M."/>
            <person name="Singh N.D."/>
            <person name="Abad J.P."/>
            <person name="Abt D.N."/>
            <person name="Adryan B."/>
            <person name="Aguade M."/>
            <person name="Akashi H."/>
            <person name="Anderson W.W."/>
            <person name="Aquadro C.F."/>
            <person name="Ardell D.H."/>
            <person name="Arguello R."/>
            <person name="Artieri C.G."/>
            <person name="Barbash D.A."/>
            <person name="Barker D."/>
            <person name="Barsanti P."/>
            <person name="Batterham P."/>
            <person name="Batzoglou S."/>
            <person name="Begun D."/>
            <person name="Bhutkar A."/>
            <person name="Blanco E."/>
            <person name="Bosak S.A."/>
            <person name="Bradley R.K."/>
            <person name="Brand A.D."/>
            <person name="Brent M.R."/>
            <person name="Brooks A.N."/>
            <person name="Brown R.H."/>
            <person name="Butlin R.K."/>
            <person name="Caggese C."/>
            <person name="Calvi B.R."/>
            <person name="Bernardo de Carvalho A."/>
            <person name="Caspi A."/>
            <person name="Castrezana S."/>
            <person name="Celniker S.E."/>
            <person name="Chang J.L."/>
            <person name="Chapple C."/>
            <person name="Chatterji S."/>
            <person name="Chinwalla A."/>
            <person name="Civetta A."/>
            <person name="Clifton S.W."/>
            <person name="Comeron J.M."/>
            <person name="Costello J.C."/>
            <person name="Coyne J.A."/>
            <person name="Daub J."/>
            <person name="David R.G."/>
            <person name="Delcher A.L."/>
            <person name="Delehaunty K."/>
            <person name="Do C.B."/>
            <person name="Ebling H."/>
            <person name="Edwards K."/>
            <person name="Eickbush T."/>
            <person name="Evans J.D."/>
            <person name="Filipski A."/>
            <person name="Findeiss S."/>
            <person name="Freyhult E."/>
            <person name="Fulton L."/>
            <person name="Fulton R."/>
            <person name="Garcia A.C."/>
            <person name="Gardiner A."/>
            <person name="Garfield D.A."/>
            <person name="Garvin B.E."/>
            <person name="Gibson G."/>
            <person name="Gilbert D."/>
            <person name="Gnerre S."/>
            <person name="Godfrey J."/>
            <person name="Good R."/>
            <person name="Gotea V."/>
            <person name="Gravely B."/>
            <person name="Greenberg A.J."/>
            <person name="Griffiths-Jones S."/>
            <person name="Gross S."/>
            <person name="Guigo R."/>
            <person name="Gustafson E.A."/>
            <person name="Haerty W."/>
            <person name="Hahn M.W."/>
            <person name="Halligan D.L."/>
            <person name="Halpern A.L."/>
            <person name="Halter G.M."/>
            <person name="Han M.V."/>
            <person name="Heger A."/>
            <person name="Hillier L."/>
            <person name="Hinrichs A.S."/>
            <person name="Holmes I."/>
            <person name="Hoskins R.A."/>
            <person name="Hubisz M.J."/>
            <person name="Hultmark D."/>
            <person name="Huntley M.A."/>
            <person name="Jaffe D.B."/>
            <person name="Jagadeeshan S."/>
            <person name="Jeck W.R."/>
            <person name="Johnson J."/>
            <person name="Jones C.D."/>
            <person name="Jordan W.C."/>
            <person name="Karpen G.H."/>
            <person name="Kataoka E."/>
            <person name="Keightley P.D."/>
            <person name="Kheradpour P."/>
            <person name="Kirkness E.F."/>
            <person name="Koerich L.B."/>
            <person name="Kristiansen K."/>
            <person name="Kudrna D."/>
            <person name="Kulathinal R.J."/>
            <person name="Kumar S."/>
            <person name="Kwok R."/>
            <person name="Lander E."/>
            <person name="Langley C.H."/>
            <person name="Lapoint R."/>
            <person name="Lazzaro B.P."/>
            <person name="Lee S.J."/>
            <person name="Levesque L."/>
            <person name="Li R."/>
            <person name="Lin C.F."/>
            <person name="Lin M.F."/>
            <person name="Lindblad-Toh K."/>
            <person name="Llopart A."/>
            <person name="Long M."/>
            <person name="Low L."/>
            <person name="Lozovsky E."/>
            <person name="Lu J."/>
            <person name="Luo M."/>
            <person name="Machado C.A."/>
            <person name="Makalowski W."/>
            <person name="Marzo M."/>
            <person name="Matsuda M."/>
            <person name="Matzkin L."/>
            <person name="McAllister B."/>
            <person name="McBride C.S."/>
            <person name="McKernan B."/>
            <person name="McKernan K."/>
            <person name="Mendez-Lago M."/>
            <person name="Minx P."/>
            <person name="Mollenhauer M.U."/>
            <person name="Montooth K."/>
            <person name="Mount S.M."/>
            <person name="Mu X."/>
            <person name="Myers E."/>
            <person name="Negre B."/>
            <person name="Newfeld S."/>
            <person name="Nielsen R."/>
            <person name="Noor M.A."/>
            <person name="O'Grady P."/>
            <person name="Pachter L."/>
            <person name="Papaceit M."/>
            <person name="Parisi M.J."/>
            <person name="Parisi M."/>
            <person name="Parts L."/>
            <person name="Pedersen J.S."/>
            <person name="Pesole G."/>
            <person name="Phillippy A.M."/>
            <person name="Ponting C.P."/>
            <person name="Pop M."/>
            <person name="Porcelli D."/>
            <person name="Powell J.R."/>
            <person name="Prohaska S."/>
            <person name="Pruitt K."/>
            <person name="Puig M."/>
            <person name="Quesneville H."/>
            <person name="Ram K.R."/>
            <person name="Rand D."/>
            <person name="Rasmussen M.D."/>
            <person name="Reed L.K."/>
            <person name="Reenan R."/>
            <person name="Reily A."/>
            <person name="Remington K.A."/>
            <person name="Rieger T.T."/>
            <person name="Ritchie M.G."/>
            <person name="Robin C."/>
            <person name="Rogers Y.H."/>
            <person name="Rohde C."/>
            <person name="Rozas J."/>
            <person name="Rubenfield M.J."/>
            <person name="Ruiz A."/>
            <person name="Russo S."/>
            <person name="Salzberg S.L."/>
            <person name="Sanchez-Gracia A."/>
            <person name="Saranga D.J."/>
            <person name="Sato H."/>
            <person name="Schaeffer S.W."/>
            <person name="Schatz M.C."/>
            <person name="Schlenke T."/>
            <person name="Schwartz R."/>
            <person name="Segarra C."/>
            <person name="Singh R.S."/>
            <person name="Sirot L."/>
            <person name="Sirota M."/>
            <person name="Sisneros N.B."/>
            <person name="Smith C.D."/>
            <person name="Smith T.F."/>
            <person name="Spieth J."/>
            <person name="Stage D.E."/>
            <person name="Stark A."/>
            <person name="Stephan W."/>
            <person name="Strausberg R.L."/>
            <person name="Strempel S."/>
            <person name="Sturgill D."/>
            <person name="Sutton G."/>
            <person name="Sutton G.G."/>
            <person name="Tao W."/>
            <person name="Teichmann S."/>
            <person name="Tobari Y.N."/>
            <person name="Tomimura Y."/>
            <person name="Tsolas J.M."/>
            <person name="Valente V.L."/>
            <person name="Venter E."/>
            <person name="Venter J.C."/>
            <person name="Vicario S."/>
            <person name="Vieira F.G."/>
            <person name="Vilella A.J."/>
            <person name="Villasante A."/>
            <person name="Walenz B."/>
            <person name="Wang J."/>
            <person name="Wasserman M."/>
            <person name="Watts T."/>
            <person name="Wilson D."/>
            <person name="Wilson R.K."/>
            <person name="Wing R.A."/>
            <person name="Wolfner M.F."/>
            <person name="Wong A."/>
            <person name="Wong G.K."/>
            <person name="Wu C.I."/>
            <person name="Wu G."/>
            <person name="Yamamoto D."/>
            <person name="Yang H.P."/>
            <person name="Yang S.P."/>
            <person name="Yorke J.A."/>
            <person name="Yoshida K."/>
            <person name="Zdobnov E."/>
            <person name="Zhang P."/>
            <person name="Zhang Y."/>
            <person name="Zimin A.V."/>
            <person name="Baldwin J."/>
            <person name="Abdouelleil A."/>
            <person name="Abdulkadir J."/>
            <person name="Abebe A."/>
            <person name="Abera B."/>
            <person name="Abreu J."/>
            <person name="Acer S.C."/>
            <person name="Aftuck L."/>
            <person name="Alexander A."/>
            <person name="An P."/>
            <person name="Anderson E."/>
            <person name="Anderson S."/>
            <person name="Arachi H."/>
            <person name="Azer M."/>
            <person name="Bachantsang P."/>
            <person name="Barry A."/>
            <person name="Bayul T."/>
            <person name="Berlin A."/>
            <person name="Bessette D."/>
            <person name="Bloom T."/>
            <person name="Blye J."/>
            <person name="Boguslavskiy L."/>
            <person name="Bonnet C."/>
            <person name="Boukhgalter B."/>
            <person name="Bourzgui I."/>
            <person name="Brown A."/>
            <person name="Cahill P."/>
            <person name="Channer S."/>
            <person name="Cheshatsang Y."/>
            <person name="Chuda L."/>
            <person name="Citroen M."/>
            <person name="Collymore A."/>
            <person name="Cooke P."/>
            <person name="Costello M."/>
            <person name="D'Aco K."/>
            <person name="Daza R."/>
            <person name="De Haan G."/>
            <person name="DeGray S."/>
            <person name="DeMaso C."/>
            <person name="Dhargay N."/>
            <person name="Dooley K."/>
            <person name="Dooley E."/>
            <person name="Doricent M."/>
            <person name="Dorje P."/>
            <person name="Dorjee K."/>
            <person name="Dupes A."/>
            <person name="Elong R."/>
            <person name="Falk J."/>
            <person name="Farina A."/>
            <person name="Faro S."/>
            <person name="Ferguson D."/>
            <person name="Fisher S."/>
            <person name="Foley C.D."/>
            <person name="Franke A."/>
            <person name="Friedrich D."/>
            <person name="Gadbois L."/>
            <person name="Gearin G."/>
            <person name="Gearin C.R."/>
            <person name="Giannoukos G."/>
            <person name="Goode T."/>
            <person name="Graham J."/>
            <person name="Grandbois E."/>
            <person name="Grewal S."/>
            <person name="Gyaltsen K."/>
            <person name="Hafez N."/>
            <person name="Hagos B."/>
            <person name="Hall J."/>
            <person name="Henson C."/>
            <person name="Hollinger A."/>
            <person name="Honan T."/>
            <person name="Huard M.D."/>
            <person name="Hughes L."/>
            <person name="Hurhula B."/>
            <person name="Husby M.E."/>
            <person name="Kamat A."/>
            <person name="Kanga B."/>
            <person name="Kashin S."/>
            <person name="Khazanovich D."/>
            <person name="Kisner P."/>
            <person name="Lance K."/>
            <person name="Lara M."/>
            <person name="Lee W."/>
            <person name="Lennon N."/>
            <person name="Letendre F."/>
            <person name="LeVine R."/>
            <person name="Lipovsky A."/>
            <person name="Liu X."/>
            <person name="Liu J."/>
            <person name="Liu S."/>
            <person name="Lokyitsang T."/>
            <person name="Lokyitsang Y."/>
            <person name="Lubonja R."/>
            <person name="Lui A."/>
            <person name="MacDonald P."/>
            <person name="Magnisalis V."/>
            <person name="Maru K."/>
            <person name="Matthews C."/>
            <person name="McCusker W."/>
            <person name="McDonough S."/>
            <person name="Mehta T."/>
            <person name="Meldrim J."/>
            <person name="Meneus L."/>
            <person name="Mihai O."/>
            <person name="Mihalev A."/>
            <person name="Mihova T."/>
            <person name="Mittelman R."/>
            <person name="Mlenga V."/>
            <person name="Montmayeur A."/>
            <person name="Mulrain L."/>
            <person name="Navidi A."/>
            <person name="Naylor J."/>
            <person name="Negash T."/>
            <person name="Nguyen T."/>
            <person name="Nguyen N."/>
            <person name="Nicol R."/>
            <person name="Norbu C."/>
            <person name="Norbu N."/>
            <person name="Novod N."/>
            <person name="O'Neill B."/>
            <person name="Osman S."/>
            <person name="Markiewicz E."/>
            <person name="Oyono O.L."/>
            <person name="Patti C."/>
            <person name="Phunkhang P."/>
            <person name="Pierre F."/>
            <person name="Priest M."/>
            <person name="Raghuraman S."/>
            <person name="Rege F."/>
            <person name="Reyes R."/>
            <person name="Rise C."/>
            <person name="Rogov P."/>
            <person name="Ross K."/>
            <person name="Ryan E."/>
            <person name="Settipalli S."/>
            <person name="Shea T."/>
            <person name="Sherpa N."/>
            <person name="Shi L."/>
            <person name="Shih D."/>
            <person name="Sparrow T."/>
            <person name="Spaulding J."/>
            <person name="Stalker J."/>
            <person name="Stange-Thomann N."/>
            <person name="Stavropoulos S."/>
            <person name="Stone C."/>
            <person name="Strader C."/>
            <person name="Tesfaye S."/>
            <person name="Thomson T."/>
            <person name="Thoulutsang Y."/>
            <person name="Thoulutsang D."/>
            <person name="Topham K."/>
            <person name="Topping I."/>
            <person name="Tsamla T."/>
            <person name="Vassiliev H."/>
            <person name="Vo A."/>
            <person name="Wangchuk T."/>
            <person name="Wangdi T."/>
            <person name="Weiand M."/>
            <person name="Wilkinson J."/>
            <person name="Wilson A."/>
            <person name="Yadav S."/>
            <person name="Young G."/>
            <person name="Yu Q."/>
            <person name="Zembek L."/>
            <person name="Zhong D."/>
            <person name="Zimmer A."/>
            <person name="Zwirko Z."/>
            <person name="Jaffe D.B."/>
            <person name="Alvarez P."/>
            <person name="Brockman W."/>
            <person name="Butler J."/>
            <person name="Chin C."/>
            <person name="Gnerre S."/>
            <person name="Grabherr M."/>
            <person name="Kleber M."/>
            <person name="Mauceli E."/>
            <person name="MacCallum I."/>
        </authorList>
    </citation>
    <scope>NUCLEOTIDE SEQUENCE [LARGE SCALE GENOMIC DNA]</scope>
    <source>
        <strain evidence="3">Tai18E2 / Tucson 14021-0261.01</strain>
    </source>
</reference>
<dbReference type="EMBL" id="CM000162">
    <property type="protein sequence ID" value="KRK06529.1"/>
    <property type="molecule type" value="Genomic_DNA"/>
</dbReference>
<sequence>MLGEMALLLPAALSHNHHVNESGDLRRNLRTRYRDAHKHNHDQEYCVEFEVLKSSKACHKLPPYNLMAEGDRITVRCDLEALILDSAGSSTTARTPQGPSTPSTTTVASAASAYGQRTDELEEEHQQRETSSDEETTNQDGEAEAEEEEEEPEQDEQDDLQNALDSDSNESTDYRHQRHSQMLQMSHSRRTAEKRSAVPATPTPTLAPTYHCRGEGLAGRTTRWSALPAPSCRGKWLRLTVGPPKKCGHAQFIFV</sequence>
<dbReference type="OrthoDB" id="98591at2759"/>
<dbReference type="PANTHER" id="PTHR20920:SF5">
    <property type="entry name" value="SMB DOMAIN-CONTAINING PROTEIN"/>
    <property type="match status" value="1"/>
</dbReference>
<feature type="compositionally biased region" description="Low complexity" evidence="1">
    <location>
        <begin position="199"/>
        <end position="209"/>
    </location>
</feature>
<accession>A0A0R1EGH3</accession>
<evidence type="ECO:0000313" key="3">
    <source>
        <dbReference type="Proteomes" id="UP000002282"/>
    </source>
</evidence>
<gene>
    <name evidence="2" type="primary">Dyak\GE17329</name>
    <name evidence="2" type="synonym">dyak_GLEANR_18669</name>
    <name evidence="2" type="synonym">GE17329</name>
    <name evidence="2" type="ORF">Dyak_GE17329</name>
</gene>
<protein>
    <submittedName>
        <fullName evidence="2">Uncharacterized protein, isoform D</fullName>
    </submittedName>
</protein>
<dbReference type="InterPro" id="IPR039942">
    <property type="entry name" value="SBSPO"/>
</dbReference>
<evidence type="ECO:0000256" key="1">
    <source>
        <dbReference type="SAM" id="MobiDB-lite"/>
    </source>
</evidence>
<dbReference type="Proteomes" id="UP000002282">
    <property type="component" value="Chromosome X"/>
</dbReference>
<name>A0A0R1EGH3_DROYA</name>
<dbReference type="AlphaFoldDB" id="A0A0R1EGH3"/>
<feature type="region of interest" description="Disordered" evidence="1">
    <location>
        <begin position="88"/>
        <end position="209"/>
    </location>
</feature>
<dbReference type="PANTHER" id="PTHR20920">
    <property type="entry name" value="RPE-SPONDIN"/>
    <property type="match status" value="1"/>
</dbReference>
<proteinExistence type="predicted"/>
<feature type="compositionally biased region" description="Polar residues" evidence="1">
    <location>
        <begin position="88"/>
        <end position="98"/>
    </location>
</feature>
<keyword evidence="3" id="KW-1185">Reference proteome</keyword>
<organism evidence="2 3">
    <name type="scientific">Drosophila yakuba</name>
    <name type="common">Fruit fly</name>
    <dbReference type="NCBI Taxonomy" id="7245"/>
    <lineage>
        <taxon>Eukaryota</taxon>
        <taxon>Metazoa</taxon>
        <taxon>Ecdysozoa</taxon>
        <taxon>Arthropoda</taxon>
        <taxon>Hexapoda</taxon>
        <taxon>Insecta</taxon>
        <taxon>Pterygota</taxon>
        <taxon>Neoptera</taxon>
        <taxon>Endopterygota</taxon>
        <taxon>Diptera</taxon>
        <taxon>Brachycera</taxon>
        <taxon>Muscomorpha</taxon>
        <taxon>Ephydroidea</taxon>
        <taxon>Drosophilidae</taxon>
        <taxon>Drosophila</taxon>
        <taxon>Sophophora</taxon>
    </lineage>
</organism>
<feature type="compositionally biased region" description="Low complexity" evidence="1">
    <location>
        <begin position="100"/>
        <end position="113"/>
    </location>
</feature>
<reference evidence="2 3" key="2">
    <citation type="journal article" date="2007" name="PLoS Biol.">
        <title>Principles of genome evolution in the Drosophila melanogaster species group.</title>
        <authorList>
            <person name="Ranz J.M."/>
            <person name="Maurin D."/>
            <person name="Chan Y.S."/>
            <person name="von Grotthuss M."/>
            <person name="Hillier L.W."/>
            <person name="Roote J."/>
            <person name="Ashburner M."/>
            <person name="Bergman C.M."/>
        </authorList>
    </citation>
    <scope>NUCLEOTIDE SEQUENCE [LARGE SCALE GENOMIC DNA]</scope>
    <source>
        <strain evidence="3">Tai18E2 / Tucson 14021-0261.01</strain>
    </source>
</reference>
<evidence type="ECO:0000313" key="2">
    <source>
        <dbReference type="EMBL" id="KRK06529.1"/>
    </source>
</evidence>